<evidence type="ECO:0000259" key="1">
    <source>
        <dbReference type="PROSITE" id="PS50878"/>
    </source>
</evidence>
<gene>
    <name evidence="2" type="ORF">M0811_02857</name>
</gene>
<protein>
    <recommendedName>
        <fullName evidence="1">Reverse transcriptase domain-containing protein</fullName>
    </recommendedName>
</protein>
<dbReference type="InterPro" id="IPR043502">
    <property type="entry name" value="DNA/RNA_pol_sf"/>
</dbReference>
<dbReference type="PANTHER" id="PTHR47027">
    <property type="entry name" value="REVERSE TRANSCRIPTASE DOMAIN-CONTAINING PROTEIN"/>
    <property type="match status" value="1"/>
</dbReference>
<sequence length="1090" mass="128275">MKAFIQKSLSYSYLLTYGTYLKQNTKKEQLELFEHMRTELERHHIEIDTKTKKTVKYNSSQEYINLQEGKILNSHHKIKIQKTNIGMLEIANALDKNINGRVVKKGKNLIEIWDNKKSIDATFKKLERKKTLIKKGTRITRIDTQNNSTETIRGSSSQISKYFIKVASWNINGLIQKDKEKEIEATLLKHGIDVALIQETHMKKKKYFQYYNTILKPSYGTLGPQGGLNILYKKFYKPIVQEIENEDKDIQIIKIADLHLVNIYKRHDRAEDIIQQLQNVLDQYGREKTIIAGDFNMTAKTLQEKLKLGEFKRIRNKNYSRNNRNIDHLLTTAQTRSYSRTIRSELSDHNCIYNICEIKANAEFKTKAHITDSRKFQRQFVNCVQKDNFKIKETTMKKLERKWETKSRITITNKVPKAIQEIIAQLQLDPNKKYKLAQQIKKQFNNMLQSTNIDQQIEHNEWKTIKKIRGTNKTIQTQNKRLEEEFSKLIDGTNIRPDPQTLHQITQLPNPLPPPQEPQQIQIPRSEEYITIQLIQNTITKMANKAVRGFDKIENYKNTQKEVDEEYEALLNTLRLAFLNWRDNPTEAQLKYIKANNKIFIHKGGETWPAANYRPIAISNALPRIFLKIIYSNLEQEWDKIAKTQYGFRKLVDTRIATIDLLEKYNTMDSPTIMTLDITKCFDNVNHQLIRETIKKFVDHKPTQEFLIQYYAGDGYGTFQGDPLSPIIFAFTSHYLIGELEKTTAHTQMFADDVIMLLQESIDETKTKKVHELIAIYRQFGLKINESKTIITKNLNEVKYLGIHLERTTHIKNNLQKANATFEKYIYIFTNPTLSNAVKLQIYEAMILAQTYYGTEIFNITPEDIKKIDTQINSHLCQLLRINRHSPTLIYRTDAKIWSAYYTINKRKWKLQQKLRKLGHPLAENLKFTPENNKQDEIWKTRNQNQLKLLISKSIKEQIQNSESKKTKKYYNMIKDATHLERQKYLKWNSSTTLLKIRMRSNGLNGYSYRWNKNNQNKTPDCPFCDGNKENLKHALLKCPQYDQIRPQKIRNERDLKVIINKATTEQESFNTLTQFMNEIMKERAKRVGQ</sequence>
<dbReference type="InterPro" id="IPR036691">
    <property type="entry name" value="Endo/exonu/phosph_ase_sf"/>
</dbReference>
<dbReference type="AlphaFoldDB" id="A0A9Q0L8D1"/>
<proteinExistence type="predicted"/>
<dbReference type="Pfam" id="PF00078">
    <property type="entry name" value="RVT_1"/>
    <property type="match status" value="1"/>
</dbReference>
<dbReference type="SUPFAM" id="SSF56672">
    <property type="entry name" value="DNA/RNA polymerases"/>
    <property type="match status" value="1"/>
</dbReference>
<dbReference type="OrthoDB" id="410104at2759"/>
<dbReference type="Gene3D" id="3.60.10.10">
    <property type="entry name" value="Endonuclease/exonuclease/phosphatase"/>
    <property type="match status" value="1"/>
</dbReference>
<dbReference type="Proteomes" id="UP001149090">
    <property type="component" value="Unassembled WGS sequence"/>
</dbReference>
<dbReference type="PROSITE" id="PS50878">
    <property type="entry name" value="RT_POL"/>
    <property type="match status" value="1"/>
</dbReference>
<dbReference type="InterPro" id="IPR000477">
    <property type="entry name" value="RT_dom"/>
</dbReference>
<dbReference type="SUPFAM" id="SSF56219">
    <property type="entry name" value="DNase I-like"/>
    <property type="match status" value="1"/>
</dbReference>
<reference evidence="2" key="1">
    <citation type="submission" date="2022-10" db="EMBL/GenBank/DDBJ databases">
        <title>Novel sulphate-reducing endosymbionts in the free-living metamonad Anaeramoeba.</title>
        <authorList>
            <person name="Jerlstrom-Hultqvist J."/>
            <person name="Cepicka I."/>
            <person name="Gallot-Lavallee L."/>
            <person name="Salas-Leiva D."/>
            <person name="Curtis B.A."/>
            <person name="Zahonova K."/>
            <person name="Pipaliya S."/>
            <person name="Dacks J."/>
            <person name="Roger A.J."/>
        </authorList>
    </citation>
    <scope>NUCLEOTIDE SEQUENCE</scope>
    <source>
        <strain evidence="2">BMAN</strain>
    </source>
</reference>
<evidence type="ECO:0000313" key="3">
    <source>
        <dbReference type="Proteomes" id="UP001149090"/>
    </source>
</evidence>
<dbReference type="EMBL" id="JAPDFW010000125">
    <property type="protein sequence ID" value="KAJ5067669.1"/>
    <property type="molecule type" value="Genomic_DNA"/>
</dbReference>
<comment type="caution">
    <text evidence="2">The sequence shown here is derived from an EMBL/GenBank/DDBJ whole genome shotgun (WGS) entry which is preliminary data.</text>
</comment>
<dbReference type="Pfam" id="PF03372">
    <property type="entry name" value="Exo_endo_phos"/>
    <property type="match status" value="1"/>
</dbReference>
<organism evidence="2 3">
    <name type="scientific">Anaeramoeba ignava</name>
    <name type="common">Anaerobic marine amoeba</name>
    <dbReference type="NCBI Taxonomy" id="1746090"/>
    <lineage>
        <taxon>Eukaryota</taxon>
        <taxon>Metamonada</taxon>
        <taxon>Anaeramoebidae</taxon>
        <taxon>Anaeramoeba</taxon>
    </lineage>
</organism>
<dbReference type="PANTHER" id="PTHR47027:SF20">
    <property type="entry name" value="REVERSE TRANSCRIPTASE-LIKE PROTEIN WITH RNA-DIRECTED DNA POLYMERASE DOMAIN"/>
    <property type="match status" value="1"/>
</dbReference>
<dbReference type="GO" id="GO:0003824">
    <property type="term" value="F:catalytic activity"/>
    <property type="evidence" value="ECO:0007669"/>
    <property type="project" value="InterPro"/>
</dbReference>
<evidence type="ECO:0000313" key="2">
    <source>
        <dbReference type="EMBL" id="KAJ5067669.1"/>
    </source>
</evidence>
<dbReference type="InterPro" id="IPR005135">
    <property type="entry name" value="Endo/exonuclease/phosphatase"/>
</dbReference>
<name>A0A9Q0L8D1_ANAIG</name>
<feature type="domain" description="Reverse transcriptase" evidence="1">
    <location>
        <begin position="574"/>
        <end position="805"/>
    </location>
</feature>
<keyword evidence="3" id="KW-1185">Reference proteome</keyword>
<accession>A0A9Q0L8D1</accession>